<feature type="region of interest" description="Disordered" evidence="6">
    <location>
        <begin position="1"/>
        <end position="50"/>
    </location>
</feature>
<feature type="domain" description="Cyclin-like" evidence="7">
    <location>
        <begin position="188"/>
        <end position="280"/>
    </location>
</feature>
<organism evidence="8 9">
    <name type="scientific">Cinara cedri</name>
    <dbReference type="NCBI Taxonomy" id="506608"/>
    <lineage>
        <taxon>Eukaryota</taxon>
        <taxon>Metazoa</taxon>
        <taxon>Ecdysozoa</taxon>
        <taxon>Arthropoda</taxon>
        <taxon>Hexapoda</taxon>
        <taxon>Insecta</taxon>
        <taxon>Pterygota</taxon>
        <taxon>Neoptera</taxon>
        <taxon>Paraneoptera</taxon>
        <taxon>Hemiptera</taxon>
        <taxon>Sternorrhyncha</taxon>
        <taxon>Aphidomorpha</taxon>
        <taxon>Aphidoidea</taxon>
        <taxon>Aphididae</taxon>
        <taxon>Lachninae</taxon>
        <taxon>Cinara</taxon>
    </lineage>
</organism>
<dbReference type="Gene3D" id="1.10.472.10">
    <property type="entry name" value="Cyclin-like"/>
    <property type="match status" value="2"/>
</dbReference>
<evidence type="ECO:0000256" key="5">
    <source>
        <dbReference type="RuleBase" id="RU000383"/>
    </source>
</evidence>
<evidence type="ECO:0000256" key="1">
    <source>
        <dbReference type="ARBA" id="ARBA00010390"/>
    </source>
</evidence>
<dbReference type="InterPro" id="IPR048055">
    <property type="entry name" value="Cyclin-Q_first_cyclin_box"/>
</dbReference>
<dbReference type="InterPro" id="IPR036915">
    <property type="entry name" value="Cyclin-like_sf"/>
</dbReference>
<dbReference type="GO" id="GO:0006357">
    <property type="term" value="P:regulation of transcription by RNA polymerase II"/>
    <property type="evidence" value="ECO:0007669"/>
    <property type="project" value="InterPro"/>
</dbReference>
<sequence>MGKKTQKMKSITKSKTKSHKQKVKAHKKNKNISKTKHRPKLRSESQDKFQKPKAPLNEYLAIRSNYNAIQFIFECGIKLGLKHITICSAAVYFHRFYKHVDENSYDKYSIASATLYLASKVQDETIRLRDLINVSYHTLHRDAAPLRLAEDYWNFRDSIVNTEMLIIRYLQFDTTFNHPHSYFLHYVQTIRPVFYSKHGKDVIVFKKAYDFLHDFYHSSAILQYKPQHIAIACLELAIKVYGIPSQIIDYEKQPWYQALVEDLDKVTLWNVMTAIMDTYDLEPTTN</sequence>
<feature type="domain" description="Cyclin-like" evidence="7">
    <location>
        <begin position="70"/>
        <end position="168"/>
    </location>
</feature>
<keyword evidence="3 5" id="KW-0195">Cyclin</keyword>
<dbReference type="Pfam" id="PF00134">
    <property type="entry name" value="Cyclin_N"/>
    <property type="match status" value="1"/>
</dbReference>
<evidence type="ECO:0000256" key="6">
    <source>
        <dbReference type="SAM" id="MobiDB-lite"/>
    </source>
</evidence>
<evidence type="ECO:0000256" key="2">
    <source>
        <dbReference type="ARBA" id="ARBA00019501"/>
    </source>
</evidence>
<dbReference type="CDD" id="cd20534">
    <property type="entry name" value="CYCLIN_CCNM_CCNQ_rpt1"/>
    <property type="match status" value="1"/>
</dbReference>
<protein>
    <recommendedName>
        <fullName evidence="2">Cyclin-Q</fullName>
    </recommendedName>
    <alternativeName>
        <fullName evidence="4">Cyclin-related protein FAM58A</fullName>
    </alternativeName>
</protein>
<evidence type="ECO:0000313" key="9">
    <source>
        <dbReference type="Proteomes" id="UP000325440"/>
    </source>
</evidence>
<evidence type="ECO:0000313" key="8">
    <source>
        <dbReference type="EMBL" id="VVC29921.1"/>
    </source>
</evidence>
<dbReference type="InterPro" id="IPR006671">
    <property type="entry name" value="Cyclin_N"/>
</dbReference>
<comment type="similarity">
    <text evidence="1">Belongs to the cyclin family. Cyclin-like FAM58 subfamily.</text>
</comment>
<evidence type="ECO:0000259" key="7">
    <source>
        <dbReference type="SMART" id="SM00385"/>
    </source>
</evidence>
<dbReference type="InterPro" id="IPR043198">
    <property type="entry name" value="Cyclin/Ssn8"/>
</dbReference>
<dbReference type="Proteomes" id="UP000325440">
    <property type="component" value="Unassembled WGS sequence"/>
</dbReference>
<dbReference type="CDD" id="cd20535">
    <property type="entry name" value="CYCLIN_CCNM_CCNQ_rpt2"/>
    <property type="match status" value="1"/>
</dbReference>
<dbReference type="GO" id="GO:0016538">
    <property type="term" value="F:cyclin-dependent protein serine/threonine kinase regulator activity"/>
    <property type="evidence" value="ECO:0007669"/>
    <property type="project" value="InterPro"/>
</dbReference>
<reference evidence="8 9" key="1">
    <citation type="submission" date="2019-08" db="EMBL/GenBank/DDBJ databases">
        <authorList>
            <person name="Alioto T."/>
            <person name="Alioto T."/>
            <person name="Gomez Garrido J."/>
        </authorList>
    </citation>
    <scope>NUCLEOTIDE SEQUENCE [LARGE SCALE GENOMIC DNA]</scope>
</reference>
<dbReference type="SUPFAM" id="SSF47954">
    <property type="entry name" value="Cyclin-like"/>
    <property type="match status" value="2"/>
</dbReference>
<dbReference type="EMBL" id="CABPRJ010000502">
    <property type="protein sequence ID" value="VVC29921.1"/>
    <property type="molecule type" value="Genomic_DNA"/>
</dbReference>
<feature type="compositionally biased region" description="Basic and acidic residues" evidence="6">
    <location>
        <begin position="41"/>
        <end position="50"/>
    </location>
</feature>
<dbReference type="OrthoDB" id="79090at2759"/>
<feature type="compositionally biased region" description="Basic residues" evidence="6">
    <location>
        <begin position="1"/>
        <end position="40"/>
    </location>
</feature>
<proteinExistence type="inferred from homology"/>
<evidence type="ECO:0000256" key="3">
    <source>
        <dbReference type="ARBA" id="ARBA00023127"/>
    </source>
</evidence>
<dbReference type="InterPro" id="IPR013763">
    <property type="entry name" value="Cyclin-like_dom"/>
</dbReference>
<accession>A0A5E4MEL5</accession>
<dbReference type="AlphaFoldDB" id="A0A5E4MEL5"/>
<keyword evidence="9" id="KW-1185">Reference proteome</keyword>
<dbReference type="InterPro" id="IPR048053">
    <property type="entry name" value="Cyclin-Q_second_cyclin_box"/>
</dbReference>
<dbReference type="SMART" id="SM00385">
    <property type="entry name" value="CYCLIN"/>
    <property type="match status" value="2"/>
</dbReference>
<name>A0A5E4MEL5_9HEMI</name>
<evidence type="ECO:0000256" key="4">
    <source>
        <dbReference type="ARBA" id="ARBA00032419"/>
    </source>
</evidence>
<dbReference type="PANTHER" id="PTHR10026">
    <property type="entry name" value="CYCLIN"/>
    <property type="match status" value="1"/>
</dbReference>
<gene>
    <name evidence="8" type="ORF">CINCED_3A012261</name>
</gene>